<feature type="domain" description="YopX protein" evidence="1">
    <location>
        <begin position="6"/>
        <end position="122"/>
    </location>
</feature>
<dbReference type="EMBL" id="CP033932">
    <property type="protein sequence ID" value="AZB23603.1"/>
    <property type="molecule type" value="Genomic_DNA"/>
</dbReference>
<name>A0A3G6T719_9FLAO</name>
<dbReference type="Gene3D" id="2.30.30.290">
    <property type="entry name" value="YopX-like domains"/>
    <property type="match status" value="1"/>
</dbReference>
<accession>A0A3G6T719</accession>
<organism evidence="2 3">
    <name type="scientific">Chryseobacterium bernardetii</name>
    <dbReference type="NCBI Taxonomy" id="1241978"/>
    <lineage>
        <taxon>Bacteria</taxon>
        <taxon>Pseudomonadati</taxon>
        <taxon>Bacteroidota</taxon>
        <taxon>Flavobacteriia</taxon>
        <taxon>Flavobacteriales</taxon>
        <taxon>Weeksellaceae</taxon>
        <taxon>Chryseobacterium group</taxon>
        <taxon>Chryseobacterium</taxon>
    </lineage>
</organism>
<protein>
    <recommendedName>
        <fullName evidence="1">YopX protein domain-containing protein</fullName>
    </recommendedName>
</protein>
<evidence type="ECO:0000313" key="3">
    <source>
        <dbReference type="Proteomes" id="UP000271193"/>
    </source>
</evidence>
<dbReference type="Proteomes" id="UP000271193">
    <property type="component" value="Chromosome"/>
</dbReference>
<gene>
    <name evidence="2" type="ORF">EG339_02685</name>
</gene>
<keyword evidence="3" id="KW-1185">Reference proteome</keyword>
<dbReference type="SUPFAM" id="SSF159006">
    <property type="entry name" value="YopX-like"/>
    <property type="match status" value="1"/>
</dbReference>
<dbReference type="AlphaFoldDB" id="A0A3G6T719"/>
<dbReference type="NCBIfam" id="TIGR01671">
    <property type="entry name" value="phage_TIGR01671"/>
    <property type="match status" value="1"/>
</dbReference>
<reference evidence="3" key="1">
    <citation type="submission" date="2018-11" db="EMBL/GenBank/DDBJ databases">
        <title>Proposal to divide the Flavobacteriaceae and reorganize its genera based on Amino Acid Identity values calculated from whole genome sequences.</title>
        <authorList>
            <person name="Nicholson A.C."/>
            <person name="Gulvik C.A."/>
            <person name="Whitney A.M."/>
            <person name="Humrighouse B.W."/>
            <person name="Bell M."/>
            <person name="Holmes B."/>
            <person name="Steigerwalt A.G."/>
            <person name="Villarma A."/>
            <person name="Sheth M."/>
            <person name="Batra D."/>
            <person name="Pryor J."/>
            <person name="Bernardet J.-F."/>
            <person name="Hugo C."/>
            <person name="Kampfer P."/>
            <person name="Newman J."/>
            <person name="McQuiston J.R."/>
        </authorList>
    </citation>
    <scope>NUCLEOTIDE SEQUENCE [LARGE SCALE GENOMIC DNA]</scope>
    <source>
        <strain evidence="3">G0229</strain>
    </source>
</reference>
<proteinExistence type="predicted"/>
<dbReference type="KEGG" id="cben:EG339_02685"/>
<dbReference type="Pfam" id="PF09643">
    <property type="entry name" value="YopX"/>
    <property type="match status" value="1"/>
</dbReference>
<dbReference type="InterPro" id="IPR019096">
    <property type="entry name" value="YopX_protein"/>
</dbReference>
<dbReference type="InterPro" id="IPR010024">
    <property type="entry name" value="CHP16711"/>
</dbReference>
<dbReference type="InterPro" id="IPR023385">
    <property type="entry name" value="YopX-like_C"/>
</dbReference>
<sequence>MMREIKFRGQRNDNNEWVIGDLLQNYIHHNSGTTIQQGGCVFYEVKNETVGQYTGLKDKNGVEIYEGDIVKDIYNNSFTVRYNEYCSFMLYPIGNEAEFMAIYPTITLIVIGNIHSNPELLK</sequence>
<evidence type="ECO:0000259" key="1">
    <source>
        <dbReference type="Pfam" id="PF09643"/>
    </source>
</evidence>
<evidence type="ECO:0000313" key="2">
    <source>
        <dbReference type="EMBL" id="AZB23603.1"/>
    </source>
</evidence>